<dbReference type="Gene3D" id="2.30.240.10">
    <property type="entry name" value="At5g01610-like"/>
    <property type="match status" value="1"/>
</dbReference>
<evidence type="ECO:0000313" key="2">
    <source>
        <dbReference type="EMBL" id="KAJ8770128.1"/>
    </source>
</evidence>
<dbReference type="EMBL" id="JAIWQS010000003">
    <property type="protein sequence ID" value="KAJ8770128.1"/>
    <property type="molecule type" value="Genomic_DNA"/>
</dbReference>
<dbReference type="InterPro" id="IPR007493">
    <property type="entry name" value="DUF538"/>
</dbReference>
<organism evidence="2 3">
    <name type="scientific">Erythroxylum novogranatense</name>
    <dbReference type="NCBI Taxonomy" id="1862640"/>
    <lineage>
        <taxon>Eukaryota</taxon>
        <taxon>Viridiplantae</taxon>
        <taxon>Streptophyta</taxon>
        <taxon>Embryophyta</taxon>
        <taxon>Tracheophyta</taxon>
        <taxon>Spermatophyta</taxon>
        <taxon>Magnoliopsida</taxon>
        <taxon>eudicotyledons</taxon>
        <taxon>Gunneridae</taxon>
        <taxon>Pentapetalae</taxon>
        <taxon>rosids</taxon>
        <taxon>fabids</taxon>
        <taxon>Malpighiales</taxon>
        <taxon>Erythroxylaceae</taxon>
        <taxon>Erythroxylum</taxon>
    </lineage>
</organism>
<comment type="caution">
    <text evidence="2">The sequence shown here is derived from an EMBL/GenBank/DDBJ whole genome shotgun (WGS) entry which is preliminary data.</text>
</comment>
<gene>
    <name evidence="2" type="ORF">K2173_011223</name>
</gene>
<evidence type="ECO:0000256" key="1">
    <source>
        <dbReference type="SAM" id="SignalP"/>
    </source>
</evidence>
<dbReference type="InterPro" id="IPR036758">
    <property type="entry name" value="At5g01610-like"/>
</dbReference>
<dbReference type="Pfam" id="PF04398">
    <property type="entry name" value="DUF538"/>
    <property type="match status" value="1"/>
</dbReference>
<dbReference type="SUPFAM" id="SSF141562">
    <property type="entry name" value="At5g01610-like"/>
    <property type="match status" value="1"/>
</dbReference>
<sequence length="176" mass="19629">MALLNRNSHLGLALLSVFLLFSVTNSENDPLSMFDVLPKYGLPSGLLPSTVSNYSLADDGRFVVSFENPCYVQFDYLVYYYKQITGRLSYGSITDLKGIQVRRLFLWFDVDEIKVDLPPSGSIYFKVGIVNKKLDVDQFKTVHSCQDEVSGSCGGLLDQILKLPAPVGDVEMLITE</sequence>
<evidence type="ECO:0000313" key="3">
    <source>
        <dbReference type="Proteomes" id="UP001159364"/>
    </source>
</evidence>
<dbReference type="PANTHER" id="PTHR31676:SF71">
    <property type="entry name" value="EXPRESSED PROTEIN"/>
    <property type="match status" value="1"/>
</dbReference>
<accession>A0AAV8TTN9</accession>
<keyword evidence="3" id="KW-1185">Reference proteome</keyword>
<name>A0AAV8TTN9_9ROSI</name>
<protein>
    <submittedName>
        <fullName evidence="2">Uncharacterized protein</fullName>
    </submittedName>
</protein>
<dbReference type="AlphaFoldDB" id="A0AAV8TTN9"/>
<reference evidence="2 3" key="1">
    <citation type="submission" date="2021-09" db="EMBL/GenBank/DDBJ databases">
        <title>Genomic insights and catalytic innovation underlie evolution of tropane alkaloids biosynthesis.</title>
        <authorList>
            <person name="Wang Y.-J."/>
            <person name="Tian T."/>
            <person name="Huang J.-P."/>
            <person name="Huang S.-X."/>
        </authorList>
    </citation>
    <scope>NUCLEOTIDE SEQUENCE [LARGE SCALE GENOMIC DNA]</scope>
    <source>
        <strain evidence="2">KIB-2018</strain>
        <tissue evidence="2">Leaf</tissue>
    </source>
</reference>
<feature type="chain" id="PRO_5043350466" evidence="1">
    <location>
        <begin position="27"/>
        <end position="176"/>
    </location>
</feature>
<proteinExistence type="predicted"/>
<dbReference type="Proteomes" id="UP001159364">
    <property type="component" value="Linkage Group LG03"/>
</dbReference>
<dbReference type="PANTHER" id="PTHR31676">
    <property type="entry name" value="T31J12.3 PROTEIN-RELATED"/>
    <property type="match status" value="1"/>
</dbReference>
<keyword evidence="1" id="KW-0732">Signal</keyword>
<feature type="signal peptide" evidence="1">
    <location>
        <begin position="1"/>
        <end position="26"/>
    </location>
</feature>